<dbReference type="PANTHER" id="PTHR37540:SF5">
    <property type="entry name" value="TRANSCRIPTION FACTOR DOMAIN-CONTAINING PROTEIN"/>
    <property type="match status" value="1"/>
</dbReference>
<reference evidence="2" key="1">
    <citation type="journal article" date="2020" name="Stud. Mycol.">
        <title>101 Dothideomycetes genomes: a test case for predicting lifestyles and emergence of pathogens.</title>
        <authorList>
            <person name="Haridas S."/>
            <person name="Albert R."/>
            <person name="Binder M."/>
            <person name="Bloem J."/>
            <person name="Labutti K."/>
            <person name="Salamov A."/>
            <person name="Andreopoulos B."/>
            <person name="Baker S."/>
            <person name="Barry K."/>
            <person name="Bills G."/>
            <person name="Bluhm B."/>
            <person name="Cannon C."/>
            <person name="Castanera R."/>
            <person name="Culley D."/>
            <person name="Daum C."/>
            <person name="Ezra D."/>
            <person name="Gonzalez J."/>
            <person name="Henrissat B."/>
            <person name="Kuo A."/>
            <person name="Liang C."/>
            <person name="Lipzen A."/>
            <person name="Lutzoni F."/>
            <person name="Magnuson J."/>
            <person name="Mondo S."/>
            <person name="Nolan M."/>
            <person name="Ohm R."/>
            <person name="Pangilinan J."/>
            <person name="Park H.-J."/>
            <person name="Ramirez L."/>
            <person name="Alfaro M."/>
            <person name="Sun H."/>
            <person name="Tritt A."/>
            <person name="Yoshinaga Y."/>
            <person name="Zwiers L.-H."/>
            <person name="Turgeon B."/>
            <person name="Goodwin S."/>
            <person name="Spatafora J."/>
            <person name="Crous P."/>
            <person name="Grigoriev I."/>
        </authorList>
    </citation>
    <scope>NUCLEOTIDE SEQUENCE</scope>
    <source>
        <strain evidence="2">CBS 690.94</strain>
    </source>
</reference>
<evidence type="ECO:0000256" key="1">
    <source>
        <dbReference type="SAM" id="MobiDB-lite"/>
    </source>
</evidence>
<feature type="region of interest" description="Disordered" evidence="1">
    <location>
        <begin position="37"/>
        <end position="69"/>
    </location>
</feature>
<dbReference type="PANTHER" id="PTHR37540">
    <property type="entry name" value="TRANSCRIPTION FACTOR (ACR-2), PUTATIVE-RELATED-RELATED"/>
    <property type="match status" value="1"/>
</dbReference>
<accession>A0A9P4PHV2</accession>
<organism evidence="2 3">
    <name type="scientific">Karstenula rhodostoma CBS 690.94</name>
    <dbReference type="NCBI Taxonomy" id="1392251"/>
    <lineage>
        <taxon>Eukaryota</taxon>
        <taxon>Fungi</taxon>
        <taxon>Dikarya</taxon>
        <taxon>Ascomycota</taxon>
        <taxon>Pezizomycotina</taxon>
        <taxon>Dothideomycetes</taxon>
        <taxon>Pleosporomycetidae</taxon>
        <taxon>Pleosporales</taxon>
        <taxon>Massarineae</taxon>
        <taxon>Didymosphaeriaceae</taxon>
        <taxon>Karstenula</taxon>
    </lineage>
</organism>
<keyword evidence="3" id="KW-1185">Reference proteome</keyword>
<dbReference type="AlphaFoldDB" id="A0A9P4PHV2"/>
<evidence type="ECO:0000313" key="2">
    <source>
        <dbReference type="EMBL" id="KAF2443623.1"/>
    </source>
</evidence>
<sequence>MATRKQHAGTDLPFIVSVGQAKVDPAKRKLIRSHVMQGKNRTKGPKTPAKLTDETVQEATSSPSSDVIRPETISRRSCTKFSGFQFADEVEPVLLEDIFTLFSMSSKAMFLLDQCIIPNEDGMLQSWASPLLSDPAYLHVACVTSQAFLDNFSGRMRSAEARQREYTSFDKSIRILSKRIATNDPSEVLSDSNLMTVLLLSGYSYTRGDHTAAHQHNGALIKLVKLKGTLETLRYSPKILVNEIVRTDFCICYETGQKPALFTYEEIPWPLLLPPDHAISNRDPDNIESRLDPELSPVWAAMSHFCALMNIAARNPTARVTAETFLHVMGSILYRLLHLRFEEGTLDECIRLGLLAFAAPTFLDWQTVYWLNGHFTLAWRQALESILTEFTLAPQDRIWLLMVGTLSFAHDPAFLVRLMDGLRTLAELCDTPTWSDLRELLSSYMWIGTLFDKSGVDVFGAVLADTGHTPRTRKIFPRVLIENTKSASR</sequence>
<proteinExistence type="predicted"/>
<gene>
    <name evidence="2" type="ORF">P171DRAFT_41528</name>
</gene>
<dbReference type="OrthoDB" id="4158087at2759"/>
<dbReference type="Proteomes" id="UP000799764">
    <property type="component" value="Unassembled WGS sequence"/>
</dbReference>
<name>A0A9P4PHV2_9PLEO</name>
<evidence type="ECO:0000313" key="3">
    <source>
        <dbReference type="Proteomes" id="UP000799764"/>
    </source>
</evidence>
<evidence type="ECO:0008006" key="4">
    <source>
        <dbReference type="Google" id="ProtNLM"/>
    </source>
</evidence>
<protein>
    <recommendedName>
        <fullName evidence="4">Transcription factor domain-containing protein</fullName>
    </recommendedName>
</protein>
<comment type="caution">
    <text evidence="2">The sequence shown here is derived from an EMBL/GenBank/DDBJ whole genome shotgun (WGS) entry which is preliminary data.</text>
</comment>
<dbReference type="EMBL" id="MU001502">
    <property type="protein sequence ID" value="KAF2443623.1"/>
    <property type="molecule type" value="Genomic_DNA"/>
</dbReference>